<protein>
    <submittedName>
        <fullName evidence="11">Uncharacterized protein</fullName>
    </submittedName>
</protein>
<keyword evidence="8 10" id="KW-1133">Transmembrane helix</keyword>
<feature type="non-terminal residue" evidence="11">
    <location>
        <position position="1"/>
    </location>
</feature>
<keyword evidence="7" id="KW-0965">Cell junction</keyword>
<dbReference type="GO" id="GO:0005198">
    <property type="term" value="F:structural molecule activity"/>
    <property type="evidence" value="ECO:0007669"/>
    <property type="project" value="InterPro"/>
</dbReference>
<evidence type="ECO:0000256" key="9">
    <source>
        <dbReference type="ARBA" id="ARBA00023136"/>
    </source>
</evidence>
<keyword evidence="12" id="KW-1185">Reference proteome</keyword>
<proteinExistence type="inferred from homology"/>
<dbReference type="InterPro" id="IPR004031">
    <property type="entry name" value="PMP22/EMP/MP20/Claudin"/>
</dbReference>
<dbReference type="GO" id="GO:0005923">
    <property type="term" value="C:bicellular tight junction"/>
    <property type="evidence" value="ECO:0007669"/>
    <property type="project" value="UniProtKB-SubCell"/>
</dbReference>
<evidence type="ECO:0000256" key="5">
    <source>
        <dbReference type="ARBA" id="ARBA00022475"/>
    </source>
</evidence>
<evidence type="ECO:0000256" key="6">
    <source>
        <dbReference type="ARBA" id="ARBA00022692"/>
    </source>
</evidence>
<dbReference type="Pfam" id="PF00822">
    <property type="entry name" value="PMP22_Claudin"/>
    <property type="match status" value="1"/>
</dbReference>
<keyword evidence="6 10" id="KW-0812">Transmembrane</keyword>
<evidence type="ECO:0000256" key="7">
    <source>
        <dbReference type="ARBA" id="ARBA00022949"/>
    </source>
</evidence>
<evidence type="ECO:0000313" key="11">
    <source>
        <dbReference type="EMBL" id="KAK7800040.1"/>
    </source>
</evidence>
<comment type="caution">
    <text evidence="11">The sequence shown here is derived from an EMBL/GenBank/DDBJ whole genome shotgun (WGS) entry which is preliminary data.</text>
</comment>
<comment type="subcellular location">
    <subcellularLocation>
        <location evidence="1">Cell junction</location>
        <location evidence="1">Tight junction</location>
    </subcellularLocation>
    <subcellularLocation>
        <location evidence="2">Cell membrane</location>
        <topology evidence="2">Multi-pass membrane protein</topology>
    </subcellularLocation>
</comment>
<organism evidence="11 12">
    <name type="scientific">Myodes glareolus</name>
    <name type="common">Bank vole</name>
    <name type="synonym">Clethrionomys glareolus</name>
    <dbReference type="NCBI Taxonomy" id="447135"/>
    <lineage>
        <taxon>Eukaryota</taxon>
        <taxon>Metazoa</taxon>
        <taxon>Chordata</taxon>
        <taxon>Craniata</taxon>
        <taxon>Vertebrata</taxon>
        <taxon>Euteleostomi</taxon>
        <taxon>Mammalia</taxon>
        <taxon>Eutheria</taxon>
        <taxon>Euarchontoglires</taxon>
        <taxon>Glires</taxon>
        <taxon>Rodentia</taxon>
        <taxon>Myomorpha</taxon>
        <taxon>Muroidea</taxon>
        <taxon>Cricetidae</taxon>
        <taxon>Arvicolinae</taxon>
        <taxon>Myodes</taxon>
    </lineage>
</organism>
<keyword evidence="4" id="KW-0796">Tight junction</keyword>
<dbReference type="AlphaFoldDB" id="A0AAW0HEW4"/>
<dbReference type="GO" id="GO:0005886">
    <property type="term" value="C:plasma membrane"/>
    <property type="evidence" value="ECO:0007669"/>
    <property type="project" value="UniProtKB-SubCell"/>
</dbReference>
<evidence type="ECO:0000256" key="4">
    <source>
        <dbReference type="ARBA" id="ARBA00022427"/>
    </source>
</evidence>
<dbReference type="EMBL" id="JBBHLL010000577">
    <property type="protein sequence ID" value="KAK7800040.1"/>
    <property type="molecule type" value="Genomic_DNA"/>
</dbReference>
<dbReference type="PANTHER" id="PTHR12002">
    <property type="entry name" value="CLAUDIN"/>
    <property type="match status" value="1"/>
</dbReference>
<evidence type="ECO:0000256" key="3">
    <source>
        <dbReference type="ARBA" id="ARBA00008295"/>
    </source>
</evidence>
<feature type="transmembrane region" description="Helical" evidence="10">
    <location>
        <begin position="100"/>
        <end position="121"/>
    </location>
</feature>
<keyword evidence="5" id="KW-1003">Cell membrane</keyword>
<dbReference type="Gene3D" id="1.20.140.150">
    <property type="match status" value="1"/>
</dbReference>
<reference evidence="11 12" key="1">
    <citation type="journal article" date="2023" name="bioRxiv">
        <title>Conserved and derived expression patterns and positive selection on dental genes reveal complex evolutionary context of ever-growing rodent molars.</title>
        <authorList>
            <person name="Calamari Z.T."/>
            <person name="Song A."/>
            <person name="Cohen E."/>
            <person name="Akter M."/>
            <person name="Roy R.D."/>
            <person name="Hallikas O."/>
            <person name="Christensen M.M."/>
            <person name="Li P."/>
            <person name="Marangoni P."/>
            <person name="Jernvall J."/>
            <person name="Klein O.D."/>
        </authorList>
    </citation>
    <scope>NUCLEOTIDE SEQUENCE [LARGE SCALE GENOMIC DNA]</scope>
    <source>
        <strain evidence="11">V071</strain>
    </source>
</reference>
<evidence type="ECO:0000256" key="8">
    <source>
        <dbReference type="ARBA" id="ARBA00022989"/>
    </source>
</evidence>
<evidence type="ECO:0000256" key="1">
    <source>
        <dbReference type="ARBA" id="ARBA00004435"/>
    </source>
</evidence>
<gene>
    <name evidence="11" type="ORF">U0070_000921</name>
</gene>
<evidence type="ECO:0000256" key="2">
    <source>
        <dbReference type="ARBA" id="ARBA00004651"/>
    </source>
</evidence>
<dbReference type="InterPro" id="IPR006187">
    <property type="entry name" value="Claudin"/>
</dbReference>
<sequence length="165" mass="17566">AAEFLDVMLGWAALMVSTAIPRGQRSSDAGDITAQVMVHHEEYWCEDLQNLGLSAPSASRLAGHSSPNGGVPGVGLPDHVCHHDGAHAVGDDKGKKVRTVMTGGIVSIVTGVTAWVALSWFGHQIVTDLYNSLTPMSVKYKLGPAIYIDWAGSTIYHAPRSYPKS</sequence>
<comment type="similarity">
    <text evidence="3">Belongs to the claudin family.</text>
</comment>
<keyword evidence="9 10" id="KW-0472">Membrane</keyword>
<evidence type="ECO:0000256" key="10">
    <source>
        <dbReference type="SAM" id="Phobius"/>
    </source>
</evidence>
<dbReference type="Proteomes" id="UP001488838">
    <property type="component" value="Unassembled WGS sequence"/>
</dbReference>
<evidence type="ECO:0000313" key="12">
    <source>
        <dbReference type="Proteomes" id="UP001488838"/>
    </source>
</evidence>
<name>A0AAW0HEW4_MYOGA</name>
<accession>A0AAW0HEW4</accession>